<dbReference type="RefSeq" id="WP_012619185.1">
    <property type="nucleotide sequence ID" value="NC_011832.1"/>
</dbReference>
<dbReference type="PANTHER" id="PTHR40730:SF5">
    <property type="entry name" value="HTH CRO_C1-TYPE DOMAIN-CONTAINING PROTEIN"/>
    <property type="match status" value="1"/>
</dbReference>
<dbReference type="CDD" id="cd00093">
    <property type="entry name" value="HTH_XRE"/>
    <property type="match status" value="1"/>
</dbReference>
<dbReference type="PANTHER" id="PTHR40730">
    <property type="entry name" value="TRANSCRIPTIONAL REGULATOR PROTEIN-LIKE PROTEIN"/>
    <property type="match status" value="1"/>
</dbReference>
<organism evidence="2 3">
    <name type="scientific">Methanosphaerula palustris (strain ATCC BAA-1556 / DSM 19958 / E1-9c)</name>
    <dbReference type="NCBI Taxonomy" id="521011"/>
    <lineage>
        <taxon>Archaea</taxon>
        <taxon>Methanobacteriati</taxon>
        <taxon>Methanobacteriota</taxon>
        <taxon>Stenosarchaea group</taxon>
        <taxon>Methanomicrobia</taxon>
        <taxon>Methanomicrobiales</taxon>
        <taxon>Methanoregulaceae</taxon>
        <taxon>Methanosphaerula</taxon>
    </lineage>
</organism>
<gene>
    <name evidence="2" type="ordered locus">Mpal_2596</name>
</gene>
<dbReference type="InterPro" id="IPR001387">
    <property type="entry name" value="Cro/C1-type_HTH"/>
</dbReference>
<evidence type="ECO:0000259" key="1">
    <source>
        <dbReference type="PROSITE" id="PS50943"/>
    </source>
</evidence>
<reference evidence="2 3" key="1">
    <citation type="journal article" date="2015" name="Genome Announc.">
        <title>Complete Genome Sequence of Methanosphaerula palustris E1-9CT, a Hydrogenotrophic Methanogen Isolated from a Minerotrophic Fen Peatland.</title>
        <authorList>
            <person name="Cadillo-Quiroz H."/>
            <person name="Browne P."/>
            <person name="Kyrpides N."/>
            <person name="Woyke T."/>
            <person name="Goodwin L."/>
            <person name="Detter C."/>
            <person name="Yavitt J.B."/>
            <person name="Zinder S.H."/>
        </authorList>
    </citation>
    <scope>NUCLEOTIDE SEQUENCE [LARGE SCALE GENOMIC DNA]</scope>
    <source>
        <strain evidence="3">ATCC BAA-1556 / DSM 19958 / E1-9c</strain>
    </source>
</reference>
<name>B8GF60_METPE</name>
<dbReference type="GeneID" id="7270726"/>
<dbReference type="HOGENOM" id="CLU_133047_3_0_2"/>
<dbReference type="SUPFAM" id="SSF47413">
    <property type="entry name" value="lambda repressor-like DNA-binding domains"/>
    <property type="match status" value="1"/>
</dbReference>
<sequence>MNEKPPGCNIMRCDAMLHRYVPPMRAEMVYRLVHRQGVPQSEVARRLGISRAAISQYISKKRGGSEIDLSGELDQMINRWALAVMGEEDAITLCDVCKCSKDGKCLYSSDQTLE</sequence>
<dbReference type="InterPro" id="IPR010982">
    <property type="entry name" value="Lambda_DNA-bd_dom_sf"/>
</dbReference>
<dbReference type="KEGG" id="mpl:Mpal_2596"/>
<dbReference type="Gene3D" id="1.10.260.40">
    <property type="entry name" value="lambda repressor-like DNA-binding domains"/>
    <property type="match status" value="1"/>
</dbReference>
<dbReference type="EMBL" id="CP001338">
    <property type="protein sequence ID" value="ACL17866.1"/>
    <property type="molecule type" value="Genomic_DNA"/>
</dbReference>
<dbReference type="Proteomes" id="UP000002457">
    <property type="component" value="Chromosome"/>
</dbReference>
<dbReference type="eggNOG" id="arCOG00017">
    <property type="taxonomic scope" value="Archaea"/>
</dbReference>
<protein>
    <submittedName>
        <fullName evidence="2">Fis family transcriptional regulator</fullName>
    </submittedName>
</protein>
<dbReference type="OrthoDB" id="42697at2157"/>
<dbReference type="AlphaFoldDB" id="B8GF60"/>
<keyword evidence="3" id="KW-1185">Reference proteome</keyword>
<dbReference type="PROSITE" id="PS50943">
    <property type="entry name" value="HTH_CROC1"/>
    <property type="match status" value="1"/>
</dbReference>
<dbReference type="STRING" id="521011.Mpal_2596"/>
<evidence type="ECO:0000313" key="2">
    <source>
        <dbReference type="EMBL" id="ACL17866.1"/>
    </source>
</evidence>
<dbReference type="GO" id="GO:0003677">
    <property type="term" value="F:DNA binding"/>
    <property type="evidence" value="ECO:0007669"/>
    <property type="project" value="InterPro"/>
</dbReference>
<feature type="domain" description="HTH cro/C1-type" evidence="1">
    <location>
        <begin position="29"/>
        <end position="62"/>
    </location>
</feature>
<evidence type="ECO:0000313" key="3">
    <source>
        <dbReference type="Proteomes" id="UP000002457"/>
    </source>
</evidence>
<proteinExistence type="predicted"/>
<dbReference type="Pfam" id="PF01381">
    <property type="entry name" value="HTH_3"/>
    <property type="match status" value="1"/>
</dbReference>
<accession>B8GF60</accession>